<name>W2G5C1_PHYNI</name>
<gene>
    <name evidence="1" type="ORF">L915_15694</name>
    <name evidence="2" type="ORF">L916_15589</name>
</gene>
<reference evidence="1" key="1">
    <citation type="submission" date="2013-11" db="EMBL/GenBank/DDBJ databases">
        <title>The Genome Sequence of Phytophthora parasitica CJ02B3.</title>
        <authorList>
            <consortium name="The Broad Institute Genomics Platform"/>
            <person name="Russ C."/>
            <person name="Tyler B."/>
            <person name="Panabieres F."/>
            <person name="Shan W."/>
            <person name="Tripathy S."/>
            <person name="Grunwald N."/>
            <person name="Machado M."/>
            <person name="Johnson C.S."/>
            <person name="Arredondo F."/>
            <person name="Hong C."/>
            <person name="Coffey M."/>
            <person name="Young S.K."/>
            <person name="Zeng Q."/>
            <person name="Gargeya S."/>
            <person name="Fitzgerald M."/>
            <person name="Abouelleil A."/>
            <person name="Alvarado L."/>
            <person name="Chapman S.B."/>
            <person name="Gainer-Dewar J."/>
            <person name="Goldberg J."/>
            <person name="Griggs A."/>
            <person name="Gujja S."/>
            <person name="Hansen M."/>
            <person name="Howarth C."/>
            <person name="Imamovic A."/>
            <person name="Ireland A."/>
            <person name="Larimer J."/>
            <person name="McCowan C."/>
            <person name="Murphy C."/>
            <person name="Pearson M."/>
            <person name="Poon T.W."/>
            <person name="Priest M."/>
            <person name="Roberts A."/>
            <person name="Saif S."/>
            <person name="Shea T."/>
            <person name="Sykes S."/>
            <person name="Wortman J."/>
            <person name="Nusbaum C."/>
            <person name="Birren B."/>
        </authorList>
    </citation>
    <scope>NUCLEOTIDE SEQUENCE [LARGE SCALE GENOMIC DNA]</scope>
    <source>
        <strain evidence="1">CJ02B3</strain>
    </source>
</reference>
<dbReference type="Proteomes" id="UP000053236">
    <property type="component" value="Unassembled WGS sequence"/>
</dbReference>
<feature type="non-terminal residue" evidence="1">
    <location>
        <position position="1"/>
    </location>
</feature>
<evidence type="ECO:0000313" key="2">
    <source>
        <dbReference type="EMBL" id="ETL31660.1"/>
    </source>
</evidence>
<reference evidence="2" key="2">
    <citation type="submission" date="2013-11" db="EMBL/GenBank/DDBJ databases">
        <title>The Genome Sequence of Phytophthora parasitica CJ05E6.</title>
        <authorList>
            <consortium name="The Broad Institute Genomics Platform"/>
            <person name="Russ C."/>
            <person name="Tyler B."/>
            <person name="Panabieres F."/>
            <person name="Shan W."/>
            <person name="Tripathy S."/>
            <person name="Grunwald N."/>
            <person name="Machado M."/>
            <person name="Johnson C.S."/>
            <person name="Arredondo F."/>
            <person name="Hong C."/>
            <person name="Coffey M."/>
            <person name="Young S.K."/>
            <person name="Zeng Q."/>
            <person name="Gargeya S."/>
            <person name="Fitzgerald M."/>
            <person name="Abouelleil A."/>
            <person name="Alvarado L."/>
            <person name="Chapman S.B."/>
            <person name="Gainer-Dewar J."/>
            <person name="Goldberg J."/>
            <person name="Griggs A."/>
            <person name="Gujja S."/>
            <person name="Hansen M."/>
            <person name="Howarth C."/>
            <person name="Imamovic A."/>
            <person name="Ireland A."/>
            <person name="Larimer J."/>
            <person name="McCowan C."/>
            <person name="Murphy C."/>
            <person name="Pearson M."/>
            <person name="Poon T.W."/>
            <person name="Priest M."/>
            <person name="Roberts A."/>
            <person name="Saif S."/>
            <person name="Shea T."/>
            <person name="Sykes S."/>
            <person name="Wortman J."/>
            <person name="Nusbaum C."/>
            <person name="Birren B."/>
        </authorList>
    </citation>
    <scope>NUCLEOTIDE SEQUENCE [LARGE SCALE GENOMIC DNA]</scope>
    <source>
        <strain evidence="2">CJ05E6</strain>
    </source>
</reference>
<evidence type="ECO:0000313" key="1">
    <source>
        <dbReference type="EMBL" id="ETK78268.1"/>
    </source>
</evidence>
<accession>W2G5C1</accession>
<dbReference type="Proteomes" id="UP000053864">
    <property type="component" value="Unassembled WGS sequence"/>
</dbReference>
<organism evidence="1">
    <name type="scientific">Phytophthora nicotianae</name>
    <name type="common">Potato buckeye rot agent</name>
    <name type="synonym">Phytophthora parasitica</name>
    <dbReference type="NCBI Taxonomy" id="4792"/>
    <lineage>
        <taxon>Eukaryota</taxon>
        <taxon>Sar</taxon>
        <taxon>Stramenopiles</taxon>
        <taxon>Oomycota</taxon>
        <taxon>Peronosporomycetes</taxon>
        <taxon>Peronosporales</taxon>
        <taxon>Peronosporaceae</taxon>
        <taxon>Phytophthora</taxon>
    </lineage>
</organism>
<dbReference type="EMBL" id="KI688248">
    <property type="protein sequence ID" value="ETK78268.1"/>
    <property type="molecule type" value="Genomic_DNA"/>
</dbReference>
<dbReference type="AlphaFoldDB" id="W2G5C1"/>
<sequence length="38" mass="4152">QEKVGLDYVSRVIFHQPSGTPRRGKFGLGLKRLSGPGL</sequence>
<proteinExistence type="predicted"/>
<dbReference type="EMBL" id="KI675010">
    <property type="protein sequence ID" value="ETL31660.1"/>
    <property type="molecule type" value="Genomic_DNA"/>
</dbReference>
<protein>
    <submittedName>
        <fullName evidence="1">Uncharacterized protein</fullName>
    </submittedName>
</protein>